<dbReference type="Pfam" id="PF07004">
    <property type="entry name" value="SHIPPO-rpt"/>
    <property type="match status" value="3"/>
</dbReference>
<protein>
    <recommendedName>
        <fullName evidence="5">SHIPPO 1-like protein</fullName>
    </recommendedName>
</protein>
<keyword evidence="4" id="KW-1185">Reference proteome</keyword>
<dbReference type="VEuPathDB" id="GiardiaDB:SS50377_28187"/>
<proteinExistence type="predicted"/>
<evidence type="ECO:0000313" key="2">
    <source>
        <dbReference type="EMBL" id="EST46369.1"/>
    </source>
</evidence>
<reference evidence="3" key="2">
    <citation type="submission" date="2020-12" db="EMBL/GenBank/DDBJ databases">
        <title>New Spironucleus salmonicida genome in near-complete chromosomes.</title>
        <authorList>
            <person name="Xu F."/>
            <person name="Kurt Z."/>
            <person name="Jimenez-Gonzalez A."/>
            <person name="Astvaldsson A."/>
            <person name="Andersson J.O."/>
            <person name="Svard S.G."/>
        </authorList>
    </citation>
    <scope>NUCLEOTIDE SEQUENCE</scope>
    <source>
        <strain evidence="3">ATCC 50377</strain>
    </source>
</reference>
<dbReference type="InterPro" id="IPR051291">
    <property type="entry name" value="CIMAP"/>
</dbReference>
<evidence type="ECO:0000313" key="3">
    <source>
        <dbReference type="EMBL" id="KAH0570212.1"/>
    </source>
</evidence>
<dbReference type="InterPro" id="IPR010736">
    <property type="entry name" value="SHIPPO-rpt"/>
</dbReference>
<feature type="compositionally biased region" description="Polar residues" evidence="1">
    <location>
        <begin position="195"/>
        <end position="206"/>
    </location>
</feature>
<sequence length="226" mass="25037">MKNSFTDTGTIFNKKQSISPGPAAYNISLAASFLKKAHPSFSIYKKPHEKRIDKAPSPASYSIPSSYNQSHGLSIQNRGNSYLDTIQQQSNPEMSPGTYTPKSSTLVSYDTKIKNRYKELIQQSPGPNAYNLSSAPAIQEIKMKFSSKDVFAPSKAQMEAPAPNKYYVNTKFTAKQTGDITFSKGSDTEKIDQKPSPSQYHPNFNYSKKDAPSFTFGSRRSCGETL</sequence>
<dbReference type="OrthoDB" id="429991at2759"/>
<dbReference type="PANTHER" id="PTHR21580">
    <property type="entry name" value="SHIPPO-1-RELATED"/>
    <property type="match status" value="1"/>
</dbReference>
<reference evidence="2 3" key="1">
    <citation type="journal article" date="2014" name="PLoS Genet.">
        <title>The Genome of Spironucleus salmonicida Highlights a Fish Pathogen Adapted to Fluctuating Environments.</title>
        <authorList>
            <person name="Xu F."/>
            <person name="Jerlstrom-Hultqvist J."/>
            <person name="Einarsson E."/>
            <person name="Astvaldsson A."/>
            <person name="Svard S.G."/>
            <person name="Andersson J.O."/>
        </authorList>
    </citation>
    <scope>NUCLEOTIDE SEQUENCE</scope>
    <source>
        <strain evidence="3">ATCC 50377</strain>
    </source>
</reference>
<dbReference type="Proteomes" id="UP000018208">
    <property type="component" value="Unassembled WGS sequence"/>
</dbReference>
<dbReference type="EMBL" id="AUWU02000008">
    <property type="protein sequence ID" value="KAH0570212.1"/>
    <property type="molecule type" value="Genomic_DNA"/>
</dbReference>
<accession>V6LZT9</accession>
<evidence type="ECO:0000313" key="4">
    <source>
        <dbReference type="Proteomes" id="UP000018208"/>
    </source>
</evidence>
<name>V6LZT9_9EUKA</name>
<gene>
    <name evidence="2" type="ORF">SS50377_13612</name>
    <name evidence="3" type="ORF">SS50377_28187</name>
</gene>
<feature type="region of interest" description="Disordered" evidence="1">
    <location>
        <begin position="180"/>
        <end position="212"/>
    </location>
</feature>
<organism evidence="2">
    <name type="scientific">Spironucleus salmonicida</name>
    <dbReference type="NCBI Taxonomy" id="348837"/>
    <lineage>
        <taxon>Eukaryota</taxon>
        <taxon>Metamonada</taxon>
        <taxon>Diplomonadida</taxon>
        <taxon>Hexamitidae</taxon>
        <taxon>Hexamitinae</taxon>
        <taxon>Spironucleus</taxon>
    </lineage>
</organism>
<dbReference type="EMBL" id="KI546076">
    <property type="protein sequence ID" value="EST46369.1"/>
    <property type="molecule type" value="Genomic_DNA"/>
</dbReference>
<evidence type="ECO:0000256" key="1">
    <source>
        <dbReference type="SAM" id="MobiDB-lite"/>
    </source>
</evidence>
<dbReference type="AlphaFoldDB" id="V6LZT9"/>
<evidence type="ECO:0008006" key="5">
    <source>
        <dbReference type="Google" id="ProtNLM"/>
    </source>
</evidence>